<evidence type="ECO:0000256" key="3">
    <source>
        <dbReference type="ARBA" id="ARBA00022692"/>
    </source>
</evidence>
<dbReference type="InterPro" id="IPR013766">
    <property type="entry name" value="Thioredoxin_domain"/>
</dbReference>
<dbReference type="Gene3D" id="3.40.30.10">
    <property type="entry name" value="Glutaredoxin"/>
    <property type="match status" value="1"/>
</dbReference>
<evidence type="ECO:0000256" key="2">
    <source>
        <dbReference type="ARBA" id="ARBA00022475"/>
    </source>
</evidence>
<proteinExistence type="predicted"/>
<dbReference type="EMBL" id="LAZR01000097">
    <property type="protein sequence ID" value="KKN92107.1"/>
    <property type="molecule type" value="Genomic_DNA"/>
</dbReference>
<feature type="transmembrane region" description="Helical" evidence="6">
    <location>
        <begin position="14"/>
        <end position="34"/>
    </location>
</feature>
<dbReference type="SUPFAM" id="SSF52833">
    <property type="entry name" value="Thioredoxin-like"/>
    <property type="match status" value="1"/>
</dbReference>
<dbReference type="GO" id="GO:0005886">
    <property type="term" value="C:plasma membrane"/>
    <property type="evidence" value="ECO:0007669"/>
    <property type="project" value="UniProtKB-SubCell"/>
</dbReference>
<keyword evidence="2" id="KW-1003">Cell membrane</keyword>
<protein>
    <recommendedName>
        <fullName evidence="7">Thioredoxin domain-containing protein</fullName>
    </recommendedName>
</protein>
<sequence>MIDQIPSLLIASQLLMATVAGLLLNLTPCVLPAIPIKVRTILREAGSQRSHRVLAALAFTAGTLAFFLTLGGLTAFLQWSWGTLFQSAVFVGILVALLVGFAVVTWLDLPIPIPSFAASAHGRRYSEGFLSGLLSAVLAAPCAGPFLGGVLAFAVTQPAPVTMGIFGSIGLGLSLPYAALILKPKWLSRLPKAGPWTLAIREVLALVLLAAAVFFSASLVPKAVYPWLWWSWLALVLAWGARRFVQGNGTVRVITTTAAGLALAMTMGFASPLDSNEDELVWQPYSAKLLTETKARGTPYLLEFTADWCINCKILERTVYQEPSVAKAVRRTKMVPIQVDVTASNPEKDALLTATGGQALPFAVVIDGDGTVIARFTGLFDTNSLVEAINRTGNPQP</sequence>
<dbReference type="GO" id="GO:0017004">
    <property type="term" value="P:cytochrome complex assembly"/>
    <property type="evidence" value="ECO:0007669"/>
    <property type="project" value="InterPro"/>
</dbReference>
<keyword evidence="5 6" id="KW-0472">Membrane</keyword>
<evidence type="ECO:0000256" key="4">
    <source>
        <dbReference type="ARBA" id="ARBA00022989"/>
    </source>
</evidence>
<keyword evidence="3 6" id="KW-0812">Transmembrane</keyword>
<evidence type="ECO:0000259" key="7">
    <source>
        <dbReference type="PROSITE" id="PS51352"/>
    </source>
</evidence>
<feature type="transmembrane region" description="Helical" evidence="6">
    <location>
        <begin position="161"/>
        <end position="182"/>
    </location>
</feature>
<dbReference type="InterPro" id="IPR036249">
    <property type="entry name" value="Thioredoxin-like_sf"/>
</dbReference>
<comment type="subcellular location">
    <subcellularLocation>
        <location evidence="1">Cell membrane</location>
        <topology evidence="1">Multi-pass membrane protein</topology>
    </subcellularLocation>
</comment>
<evidence type="ECO:0000256" key="1">
    <source>
        <dbReference type="ARBA" id="ARBA00004651"/>
    </source>
</evidence>
<name>A0A0F9UX79_9ZZZZ</name>
<feature type="transmembrane region" description="Helical" evidence="6">
    <location>
        <begin position="85"/>
        <end position="107"/>
    </location>
</feature>
<feature type="transmembrane region" description="Helical" evidence="6">
    <location>
        <begin position="54"/>
        <end position="79"/>
    </location>
</feature>
<dbReference type="GO" id="GO:0045454">
    <property type="term" value="P:cell redox homeostasis"/>
    <property type="evidence" value="ECO:0007669"/>
    <property type="project" value="TreeGrafter"/>
</dbReference>
<dbReference type="PANTHER" id="PTHR32234">
    <property type="entry name" value="THIOL:DISULFIDE INTERCHANGE PROTEIN DSBD"/>
    <property type="match status" value="1"/>
</dbReference>
<keyword evidence="4 6" id="KW-1133">Transmembrane helix</keyword>
<gene>
    <name evidence="8" type="ORF">LCGC14_0211650</name>
</gene>
<feature type="transmembrane region" description="Helical" evidence="6">
    <location>
        <begin position="128"/>
        <end position="155"/>
    </location>
</feature>
<evidence type="ECO:0000256" key="6">
    <source>
        <dbReference type="SAM" id="Phobius"/>
    </source>
</evidence>
<organism evidence="8">
    <name type="scientific">marine sediment metagenome</name>
    <dbReference type="NCBI Taxonomy" id="412755"/>
    <lineage>
        <taxon>unclassified sequences</taxon>
        <taxon>metagenomes</taxon>
        <taxon>ecological metagenomes</taxon>
    </lineage>
</organism>
<dbReference type="GO" id="GO:0015035">
    <property type="term" value="F:protein-disulfide reductase activity"/>
    <property type="evidence" value="ECO:0007669"/>
    <property type="project" value="TreeGrafter"/>
</dbReference>
<feature type="domain" description="Thioredoxin" evidence="7">
    <location>
        <begin position="265"/>
        <end position="394"/>
    </location>
</feature>
<dbReference type="AlphaFoldDB" id="A0A0F9UX79"/>
<feature type="transmembrane region" description="Helical" evidence="6">
    <location>
        <begin position="203"/>
        <end position="221"/>
    </location>
</feature>
<reference evidence="8" key="1">
    <citation type="journal article" date="2015" name="Nature">
        <title>Complex archaea that bridge the gap between prokaryotes and eukaryotes.</title>
        <authorList>
            <person name="Spang A."/>
            <person name="Saw J.H."/>
            <person name="Jorgensen S.L."/>
            <person name="Zaremba-Niedzwiedzka K."/>
            <person name="Martijn J."/>
            <person name="Lind A.E."/>
            <person name="van Eijk R."/>
            <person name="Schleper C."/>
            <person name="Guy L."/>
            <person name="Ettema T.J."/>
        </authorList>
    </citation>
    <scope>NUCLEOTIDE SEQUENCE</scope>
</reference>
<feature type="transmembrane region" description="Helical" evidence="6">
    <location>
        <begin position="227"/>
        <end position="245"/>
    </location>
</feature>
<accession>A0A0F9UX79</accession>
<dbReference type="PROSITE" id="PS51352">
    <property type="entry name" value="THIOREDOXIN_2"/>
    <property type="match status" value="1"/>
</dbReference>
<dbReference type="Pfam" id="PF02683">
    <property type="entry name" value="DsbD_TM"/>
    <property type="match status" value="1"/>
</dbReference>
<dbReference type="PANTHER" id="PTHR32234:SF0">
    <property type="entry name" value="THIOL:DISULFIDE INTERCHANGE PROTEIN DSBD"/>
    <property type="match status" value="1"/>
</dbReference>
<evidence type="ECO:0000313" key="8">
    <source>
        <dbReference type="EMBL" id="KKN92107.1"/>
    </source>
</evidence>
<dbReference type="InterPro" id="IPR003834">
    <property type="entry name" value="Cyt_c_assmbl_TM_dom"/>
</dbReference>
<dbReference type="Pfam" id="PF13899">
    <property type="entry name" value="Thioredoxin_7"/>
    <property type="match status" value="1"/>
</dbReference>
<evidence type="ECO:0000256" key="5">
    <source>
        <dbReference type="ARBA" id="ARBA00023136"/>
    </source>
</evidence>
<comment type="caution">
    <text evidence="8">The sequence shown here is derived from an EMBL/GenBank/DDBJ whole genome shotgun (WGS) entry which is preliminary data.</text>
</comment>